<evidence type="ECO:0000313" key="2">
    <source>
        <dbReference type="Proteomes" id="UP000325690"/>
    </source>
</evidence>
<sequence>MNGLRYGSTTMLGISFSVDVRAAAYPIATNGSTASCPPASSHRCVGAGWSVKPNP</sequence>
<dbReference type="AlphaFoldDB" id="A0A5N5UYZ6"/>
<proteinExistence type="predicted"/>
<keyword evidence="2" id="KW-1185">Reference proteome</keyword>
<dbReference type="Proteomes" id="UP000325690">
    <property type="component" value="Unassembled WGS sequence"/>
</dbReference>
<reference evidence="1 2" key="1">
    <citation type="submission" date="2012-10" db="EMBL/GenBank/DDBJ databases">
        <title>The draft sequence of the Mycobacterium pheli genome.</title>
        <authorList>
            <person name="Pettersson B.M.F."/>
            <person name="Das S."/>
            <person name="Dasgupta S."/>
            <person name="Bhattacharya A."/>
            <person name="Kirsebom L.A."/>
        </authorList>
    </citation>
    <scope>NUCLEOTIDE SEQUENCE [LARGE SCALE GENOMIC DNA]</scope>
    <source>
        <strain evidence="1 2">CCUG 21000</strain>
    </source>
</reference>
<protein>
    <submittedName>
        <fullName evidence="1">Uncharacterized protein</fullName>
    </submittedName>
</protein>
<dbReference type="EMBL" id="ANBP01000022">
    <property type="protein sequence ID" value="KAB7754862.1"/>
    <property type="molecule type" value="Genomic_DNA"/>
</dbReference>
<evidence type="ECO:0000313" key="1">
    <source>
        <dbReference type="EMBL" id="KAB7754862.1"/>
    </source>
</evidence>
<organism evidence="1 2">
    <name type="scientific">Mycolicibacterium phlei DSM 43239 = CCUG 21000</name>
    <dbReference type="NCBI Taxonomy" id="1226750"/>
    <lineage>
        <taxon>Bacteria</taxon>
        <taxon>Bacillati</taxon>
        <taxon>Actinomycetota</taxon>
        <taxon>Actinomycetes</taxon>
        <taxon>Mycobacteriales</taxon>
        <taxon>Mycobacteriaceae</taxon>
        <taxon>Mycolicibacterium</taxon>
    </lineage>
</organism>
<name>A0A5N5UYZ6_MYCPH</name>
<comment type="caution">
    <text evidence="1">The sequence shown here is derived from an EMBL/GenBank/DDBJ whole genome shotgun (WGS) entry which is preliminary data.</text>
</comment>
<gene>
    <name evidence="1" type="ORF">MPHL21000_14815</name>
</gene>
<accession>A0A5N5UYZ6</accession>